<dbReference type="AlphaFoldDB" id="A0A086TJ71"/>
<name>A0A086TJ71_9FUNG</name>
<protein>
    <recommendedName>
        <fullName evidence="3">F-box domain-containing protein</fullName>
    </recommendedName>
</protein>
<accession>A0A086TJ71</accession>
<sequence length="270" mass="31053">MAPIPPDHSPSCPDHSDCALACKALHQICTPFLWRAVKVKASRPKASKEDAAQQALHRNASHVSELHLLYASLFHIFLPRKKDTTLLGYENMYDSERERKEVEEGYLPALCINLQALRLYRFDNSMEDPYGDDGIMSRDREDLYEYPGLELGIAALVRQNPRLVRLEFGPLLTEELLIPMVTEDLPHLEFLDIKMPFMPTESKYILENLPEGIKEVCLVVYSRFLMVSSMFTPPKSARSKSHRAFMSLKIDELDDLEEFILLPFWRPAKS</sequence>
<evidence type="ECO:0000313" key="1">
    <source>
        <dbReference type="EMBL" id="KFH61998.1"/>
    </source>
</evidence>
<evidence type="ECO:0000313" key="2">
    <source>
        <dbReference type="Proteomes" id="UP000243308"/>
    </source>
</evidence>
<gene>
    <name evidence="1" type="ORF">MVEG_12152</name>
</gene>
<evidence type="ECO:0008006" key="3">
    <source>
        <dbReference type="Google" id="ProtNLM"/>
    </source>
</evidence>
<dbReference type="Proteomes" id="UP000243308">
    <property type="component" value="Unassembled WGS sequence"/>
</dbReference>
<reference evidence="1 2" key="1">
    <citation type="submission" date="2011-02" db="EMBL/GenBank/DDBJ databases">
        <title>The Genome Sequence of Mortierella verticillata NRRL 6337.</title>
        <authorList>
            <consortium name="The Broad Institute Genome Sequencing Platform"/>
            <person name="Russ C."/>
            <person name="Cuomo C."/>
            <person name="Burger G."/>
            <person name="Gray M.W."/>
            <person name="Holland P.W.H."/>
            <person name="King N."/>
            <person name="Lang F.B.F."/>
            <person name="Roger A.J."/>
            <person name="Ruiz-Trillo I."/>
            <person name="Young S.K."/>
            <person name="Zeng Q."/>
            <person name="Gargeya S."/>
            <person name="Alvarado L."/>
            <person name="Berlin A."/>
            <person name="Chapman S.B."/>
            <person name="Chen Z."/>
            <person name="Freedman E."/>
            <person name="Gellesch M."/>
            <person name="Goldberg J."/>
            <person name="Griggs A."/>
            <person name="Gujja S."/>
            <person name="Heilman E."/>
            <person name="Heiman D."/>
            <person name="Howarth C."/>
            <person name="Mehta T."/>
            <person name="Neiman D."/>
            <person name="Pearson M."/>
            <person name="Roberts A."/>
            <person name="Saif S."/>
            <person name="Shea T."/>
            <person name="Shenoy N."/>
            <person name="Sisk P."/>
            <person name="Stolte C."/>
            <person name="Sykes S."/>
            <person name="White J."/>
            <person name="Yandava C."/>
            <person name="Haas B."/>
            <person name="Nusbaum C."/>
            <person name="Birren B."/>
        </authorList>
    </citation>
    <scope>NUCLEOTIDE SEQUENCE [LARGE SCALE GENOMIC DNA]</scope>
    <source>
        <strain evidence="1 2">NRRL 6337</strain>
    </source>
</reference>
<organism evidence="1 2">
    <name type="scientific">Podila verticillata NRRL 6337</name>
    <dbReference type="NCBI Taxonomy" id="1069443"/>
    <lineage>
        <taxon>Eukaryota</taxon>
        <taxon>Fungi</taxon>
        <taxon>Fungi incertae sedis</taxon>
        <taxon>Mucoromycota</taxon>
        <taxon>Mortierellomycotina</taxon>
        <taxon>Mortierellomycetes</taxon>
        <taxon>Mortierellales</taxon>
        <taxon>Mortierellaceae</taxon>
        <taxon>Podila</taxon>
    </lineage>
</organism>
<keyword evidence="2" id="KW-1185">Reference proteome</keyword>
<dbReference type="EMBL" id="KN042434">
    <property type="protein sequence ID" value="KFH61998.1"/>
    <property type="molecule type" value="Genomic_DNA"/>
</dbReference>
<dbReference type="OrthoDB" id="10257471at2759"/>
<proteinExistence type="predicted"/>